<dbReference type="Proteomes" id="UP000446657">
    <property type="component" value="Unassembled WGS sequence"/>
</dbReference>
<dbReference type="EMBL" id="WNAL01000004">
    <property type="protein sequence ID" value="MTR80695.1"/>
    <property type="molecule type" value="Genomic_DNA"/>
</dbReference>
<dbReference type="RefSeq" id="WP_022046462.1">
    <property type="nucleotide sequence ID" value="NZ_CP173697.1"/>
</dbReference>
<feature type="propeptide" id="PRO_5041751347" evidence="4">
    <location>
        <begin position="1"/>
        <end position="11"/>
    </location>
</feature>
<dbReference type="AlphaFoldDB" id="A0A0M6WRW1"/>
<keyword evidence="2 4" id="KW-0378">Hydrolase</keyword>
<dbReference type="InterPro" id="IPR023430">
    <property type="entry name" value="Pept_HybD-like_dom_sf"/>
</dbReference>
<comment type="subunit">
    <text evidence="4">Homotetramer.</text>
</comment>
<dbReference type="Pfam" id="PF03418">
    <property type="entry name" value="Peptidase_A25"/>
    <property type="match status" value="2"/>
</dbReference>
<keyword evidence="3 4" id="KW-0865">Zymogen</keyword>
<dbReference type="Gene3D" id="3.40.50.1450">
    <property type="entry name" value="HybD-like"/>
    <property type="match status" value="1"/>
</dbReference>
<dbReference type="HAMAP" id="MF_00626">
    <property type="entry name" value="Germination_prot"/>
    <property type="match status" value="1"/>
</dbReference>
<evidence type="ECO:0000256" key="2">
    <source>
        <dbReference type="ARBA" id="ARBA00022801"/>
    </source>
</evidence>
<reference evidence="5" key="1">
    <citation type="submission" date="2015-05" db="EMBL/GenBank/DDBJ databases">
        <authorList>
            <person name="Wang D.B."/>
            <person name="Wang M."/>
        </authorList>
    </citation>
    <scope>NUCLEOTIDE SEQUENCE [LARGE SCALE GENOMIC DNA]</scope>
    <source>
        <strain evidence="5">M72</strain>
    </source>
</reference>
<dbReference type="STRING" id="301302.ERS852420_02094"/>
<dbReference type="SUPFAM" id="SSF53163">
    <property type="entry name" value="HybD-like"/>
    <property type="match status" value="1"/>
</dbReference>
<evidence type="ECO:0000313" key="10">
    <source>
        <dbReference type="Proteomes" id="UP000446657"/>
    </source>
</evidence>
<comment type="catalytic activity">
    <reaction evidence="4">
        <text>Endopeptidase action with P4 Glu or Asp, P1 preferably Glu &gt; Asp, P1' hydrophobic and P2' Ala.</text>
        <dbReference type="EC" id="3.4.24.78"/>
    </reaction>
</comment>
<accession>A0A0M6WRW1</accession>
<reference evidence="8" key="2">
    <citation type="submission" date="2015-05" db="EMBL/GenBank/DDBJ databases">
        <authorList>
            <consortium name="Pathogen Informatics"/>
        </authorList>
    </citation>
    <scope>NUCLEOTIDE SEQUENCE [LARGE SCALE GENOMIC DNA]</scope>
    <source>
        <strain evidence="6 9">2789STDY5608863</strain>
        <strain evidence="8">M72</strain>
    </source>
</reference>
<dbReference type="InterPro" id="IPR005080">
    <property type="entry name" value="Peptidase_A25"/>
</dbReference>
<dbReference type="OrthoDB" id="9777293at2"/>
<organism evidence="5 8">
    <name type="scientific">Roseburia faecis</name>
    <dbReference type="NCBI Taxonomy" id="301302"/>
    <lineage>
        <taxon>Bacteria</taxon>
        <taxon>Bacillati</taxon>
        <taxon>Bacillota</taxon>
        <taxon>Clostridia</taxon>
        <taxon>Lachnospirales</taxon>
        <taxon>Lachnospiraceae</taxon>
        <taxon>Roseburia</taxon>
    </lineage>
</organism>
<evidence type="ECO:0000256" key="4">
    <source>
        <dbReference type="HAMAP-Rule" id="MF_00626"/>
    </source>
</evidence>
<dbReference type="EMBL" id="CVRR01000033">
    <property type="protein sequence ID" value="CRL40410.1"/>
    <property type="molecule type" value="Genomic_DNA"/>
</dbReference>
<feature type="chain" id="PRO_5041751346" description="Germination protease" evidence="4">
    <location>
        <begin position="12"/>
        <end position="322"/>
    </location>
</feature>
<gene>
    <name evidence="4 6" type="primary">gpr</name>
    <name evidence="6" type="ORF">ERS852420_02094</name>
    <name evidence="7" type="ORF">GMD30_03010</name>
    <name evidence="5" type="ORF">M72_09411</name>
</gene>
<name>A0A0M6WRW1_9FIRM</name>
<dbReference type="PIRSF" id="PIRSF019549">
    <property type="entry name" value="Peptidase_A25"/>
    <property type="match status" value="1"/>
</dbReference>
<proteinExistence type="inferred from homology"/>
<evidence type="ECO:0000313" key="6">
    <source>
        <dbReference type="EMBL" id="CUN00620.1"/>
    </source>
</evidence>
<keyword evidence="1 4" id="KW-0645">Protease</keyword>
<comment type="similarity">
    <text evidence="4">Belongs to the peptidase A25 family.</text>
</comment>
<evidence type="ECO:0000256" key="3">
    <source>
        <dbReference type="ARBA" id="ARBA00023145"/>
    </source>
</evidence>
<sequence>MLENSYPIRTDLALESQERLQEDQADMRGIRVLEERRENGVIVSTVMIETENASVAMGRPKGTYITIEAPEMIEEDAGYHRDISLELAKIMRNLLPGKEIEKNLKKGLEVAALVVGLGNREVTPDALGPRVVDNLFITRHILNEFGKYAFQREDVGKVSGIVPGVMAQTGMECVEILKGVVKETKPDFLITVDALAARSIRRLGRTIQLTDTGITPGSGIGNHRNAINRKSVGVPVISLGVPTVVDAATIVSDAMTEFISALSLSDLQKLDERERQELARELLSPQLNGLFVTPKNIDDSIKNLSFLISEGLNIALLGDKEE</sequence>
<evidence type="ECO:0000256" key="1">
    <source>
        <dbReference type="ARBA" id="ARBA00022670"/>
    </source>
</evidence>
<dbReference type="GeneID" id="99747573"/>
<protein>
    <recommendedName>
        <fullName evidence="4">Germination protease</fullName>
        <ecNumber evidence="4">3.4.24.78</ecNumber>
    </recommendedName>
    <alternativeName>
        <fullName evidence="4">GPR endopeptidase</fullName>
    </alternativeName>
    <alternativeName>
        <fullName evidence="4">Germination proteinase</fullName>
    </alternativeName>
    <alternativeName>
        <fullName evidence="4">Spore protease</fullName>
    </alternativeName>
</protein>
<dbReference type="EC" id="3.4.24.78" evidence="4"/>
<dbReference type="Proteomes" id="UP000095495">
    <property type="component" value="Unassembled WGS sequence"/>
</dbReference>
<evidence type="ECO:0000313" key="5">
    <source>
        <dbReference type="EMBL" id="CRL40410.1"/>
    </source>
</evidence>
<keyword evidence="8" id="KW-1185">Reference proteome</keyword>
<dbReference type="EMBL" id="CYXV01000008">
    <property type="protein sequence ID" value="CUN00620.1"/>
    <property type="molecule type" value="Genomic_DNA"/>
</dbReference>
<evidence type="ECO:0000313" key="8">
    <source>
        <dbReference type="Proteomes" id="UP000049979"/>
    </source>
</evidence>
<evidence type="ECO:0000313" key="9">
    <source>
        <dbReference type="Proteomes" id="UP000095495"/>
    </source>
</evidence>
<comment type="PTM">
    <text evidence="4">Autoproteolytically processed. The inactive tetrameric zymogen termed p46 autoprocesses to a smaller form termed p41, which is active only during spore germination.</text>
</comment>
<evidence type="ECO:0000313" key="7">
    <source>
        <dbReference type="EMBL" id="MTR80695.1"/>
    </source>
</evidence>
<dbReference type="GO" id="GO:0004222">
    <property type="term" value="F:metalloendopeptidase activity"/>
    <property type="evidence" value="ECO:0007669"/>
    <property type="project" value="UniProtKB-UniRule"/>
</dbReference>
<reference evidence="7 10" key="3">
    <citation type="journal article" date="2019" name="Nat. Med.">
        <title>A library of human gut bacterial isolates paired with longitudinal multiomics data enables mechanistic microbiome research.</title>
        <authorList>
            <person name="Poyet M."/>
            <person name="Groussin M."/>
            <person name="Gibbons S.M."/>
            <person name="Avila-Pacheco J."/>
            <person name="Jiang X."/>
            <person name="Kearney S.M."/>
            <person name="Perrotta A.R."/>
            <person name="Berdy B."/>
            <person name="Zhao S."/>
            <person name="Lieberman T.D."/>
            <person name="Swanson P.K."/>
            <person name="Smith M."/>
            <person name="Roesemann S."/>
            <person name="Alexander J.E."/>
            <person name="Rich S.A."/>
            <person name="Livny J."/>
            <person name="Vlamakis H."/>
            <person name="Clish C."/>
            <person name="Bullock K."/>
            <person name="Deik A."/>
            <person name="Scott J."/>
            <person name="Pierce K.A."/>
            <person name="Xavier R.J."/>
            <person name="Alm E.J."/>
        </authorList>
    </citation>
    <scope>NUCLEOTIDE SEQUENCE [LARGE SCALE GENOMIC DNA]</scope>
    <source>
        <strain evidence="7 10">BIOML-A1</strain>
    </source>
</reference>
<comment type="function">
    <text evidence="4">Initiates the rapid degradation of small, acid-soluble proteins during spore germination.</text>
</comment>
<dbReference type="GO" id="GO:0009847">
    <property type="term" value="P:spore germination"/>
    <property type="evidence" value="ECO:0007669"/>
    <property type="project" value="UniProtKB-UniRule"/>
</dbReference>
<dbReference type="GO" id="GO:0006508">
    <property type="term" value="P:proteolysis"/>
    <property type="evidence" value="ECO:0007669"/>
    <property type="project" value="UniProtKB-UniRule"/>
</dbReference>
<dbReference type="NCBIfam" id="TIGR01441">
    <property type="entry name" value="GPR"/>
    <property type="match status" value="1"/>
</dbReference>
<dbReference type="Proteomes" id="UP000049979">
    <property type="component" value="Unassembled WGS sequence"/>
</dbReference>